<keyword evidence="7" id="KW-1185">Reference proteome</keyword>
<evidence type="ECO:0008006" key="8">
    <source>
        <dbReference type="Google" id="ProtNLM"/>
    </source>
</evidence>
<name>A0A074Z2H3_OPIVI</name>
<dbReference type="EMBL" id="KL596981">
    <property type="protein sequence ID" value="KER21256.1"/>
    <property type="molecule type" value="Genomic_DNA"/>
</dbReference>
<comment type="similarity">
    <text evidence="2">Belongs to the CDK2AP family.</text>
</comment>
<accession>A0A074Z2H3</accession>
<keyword evidence="3" id="KW-0597">Phosphoprotein</keyword>
<evidence type="ECO:0000313" key="7">
    <source>
        <dbReference type="Proteomes" id="UP000054324"/>
    </source>
</evidence>
<gene>
    <name evidence="6" type="ORF">T265_15142</name>
</gene>
<keyword evidence="4" id="KW-0539">Nucleus</keyword>
<reference evidence="6 7" key="1">
    <citation type="submission" date="2013-11" db="EMBL/GenBank/DDBJ databases">
        <title>Opisthorchis viverrini - life in the bile duct.</title>
        <authorList>
            <person name="Young N.D."/>
            <person name="Nagarajan N."/>
            <person name="Lin S.J."/>
            <person name="Korhonen P.K."/>
            <person name="Jex A.R."/>
            <person name="Hall R.S."/>
            <person name="Safavi-Hemami H."/>
            <person name="Kaewkong W."/>
            <person name="Bertrand D."/>
            <person name="Gao S."/>
            <person name="Seet Q."/>
            <person name="Wongkham S."/>
            <person name="Teh B.T."/>
            <person name="Wongkham C."/>
            <person name="Intapan P.M."/>
            <person name="Maleewong W."/>
            <person name="Yang X."/>
            <person name="Hu M."/>
            <person name="Wang Z."/>
            <person name="Hofmann A."/>
            <person name="Sternberg P.W."/>
            <person name="Tan P."/>
            <person name="Wang J."/>
            <person name="Gasser R.B."/>
        </authorList>
    </citation>
    <scope>NUCLEOTIDE SEQUENCE [LARGE SCALE GENOMIC DNA]</scope>
</reference>
<evidence type="ECO:0000256" key="1">
    <source>
        <dbReference type="ARBA" id="ARBA00004123"/>
    </source>
</evidence>
<dbReference type="GO" id="GO:0005737">
    <property type="term" value="C:cytoplasm"/>
    <property type="evidence" value="ECO:0007669"/>
    <property type="project" value="TreeGrafter"/>
</dbReference>
<evidence type="ECO:0000256" key="2">
    <source>
        <dbReference type="ARBA" id="ARBA00008485"/>
    </source>
</evidence>
<dbReference type="Pfam" id="PF09806">
    <property type="entry name" value="CDK2AP"/>
    <property type="match status" value="1"/>
</dbReference>
<dbReference type="Proteomes" id="UP000054324">
    <property type="component" value="Unassembled WGS sequence"/>
</dbReference>
<evidence type="ECO:0000256" key="4">
    <source>
        <dbReference type="ARBA" id="ARBA00023242"/>
    </source>
</evidence>
<dbReference type="CTD" id="20329307"/>
<dbReference type="PANTHER" id="PTHR22607">
    <property type="entry name" value="DELETED IN ORAL CANCER 1/CDK2-ASSOCIATED PROTEIN 1"/>
    <property type="match status" value="1"/>
</dbReference>
<feature type="region of interest" description="Disordered" evidence="5">
    <location>
        <begin position="312"/>
        <end position="358"/>
    </location>
</feature>
<evidence type="ECO:0000256" key="5">
    <source>
        <dbReference type="SAM" id="MobiDB-lite"/>
    </source>
</evidence>
<dbReference type="AlphaFoldDB" id="A0A074Z2H3"/>
<dbReference type="OrthoDB" id="9628807at2759"/>
<dbReference type="InterPro" id="IPR017266">
    <property type="entry name" value="DOC_1/2"/>
</dbReference>
<organism evidence="6 7">
    <name type="scientific">Opisthorchis viverrini</name>
    <name type="common">Southeast Asian liver fluke</name>
    <dbReference type="NCBI Taxonomy" id="6198"/>
    <lineage>
        <taxon>Eukaryota</taxon>
        <taxon>Metazoa</taxon>
        <taxon>Spiralia</taxon>
        <taxon>Lophotrochozoa</taxon>
        <taxon>Platyhelminthes</taxon>
        <taxon>Trematoda</taxon>
        <taxon>Digenea</taxon>
        <taxon>Opisthorchiida</taxon>
        <taxon>Opisthorchiata</taxon>
        <taxon>Opisthorchiidae</taxon>
        <taxon>Opisthorchis</taxon>
    </lineage>
</organism>
<dbReference type="KEGG" id="ovi:T265_15142"/>
<evidence type="ECO:0000313" key="6">
    <source>
        <dbReference type="EMBL" id="KER21256.1"/>
    </source>
</evidence>
<sequence>MNPSNNSTFPYPSVPATEDMNKYAHLLQVIEEMGRDIKPTYANNKNAAERLKKNIHTARILVRECVSELEHKINARICKAQVAFAKLRYLWRKSDTSLKPKEHVSGYITGTRSCGGWAVMHMPDRLPNRVVLSVPGAERGSILGLAEGYERGYKTFGCCQCDSSFRIGTACRAAMPPEGSTRTEIVLGCSSPDGKARCRGRVRTTDLPYRTPKQRKLSDRIVSIHESAQNIPECHQVPLSVAASRCAFQVHAKHAHSVWPLTNSWTPNSKKCKRTCLSNVCLMIYGTVALLEARRLTPVYKCIHPKHIPTPGKTECQRRTGSLCHSERPNKQKTKPLARKSIKDQNGSLISSKGRLDC</sequence>
<proteinExistence type="inferred from homology"/>
<feature type="compositionally biased region" description="Basic residues" evidence="5">
    <location>
        <begin position="331"/>
        <end position="340"/>
    </location>
</feature>
<dbReference type="Gene3D" id="6.10.140.1300">
    <property type="match status" value="1"/>
</dbReference>
<evidence type="ECO:0000256" key="3">
    <source>
        <dbReference type="ARBA" id="ARBA00022553"/>
    </source>
</evidence>
<dbReference type="RefSeq" id="XP_009175011.1">
    <property type="nucleotide sequence ID" value="XM_009176747.1"/>
</dbReference>
<protein>
    <recommendedName>
        <fullName evidence="8">Cyclin-dependent kinase 2-associated protein 2</fullName>
    </recommendedName>
</protein>
<dbReference type="GeneID" id="20329307"/>
<comment type="subcellular location">
    <subcellularLocation>
        <location evidence="1">Nucleus</location>
    </subcellularLocation>
</comment>
<dbReference type="STRING" id="6198.A0A074Z2H3"/>
<dbReference type="PANTHER" id="PTHR22607:SF3">
    <property type="entry name" value="CDK2-ASSOCIATED PROTEIN 1, ISOFORM B"/>
    <property type="match status" value="1"/>
</dbReference>
<dbReference type="GO" id="GO:0005634">
    <property type="term" value="C:nucleus"/>
    <property type="evidence" value="ECO:0007669"/>
    <property type="project" value="UniProtKB-SubCell"/>
</dbReference>